<proteinExistence type="predicted"/>
<keyword evidence="1" id="KW-1133">Transmembrane helix</keyword>
<organism evidence="2 3">
    <name type="scientific">Schaalia georgiae F0490</name>
    <dbReference type="NCBI Taxonomy" id="1125717"/>
    <lineage>
        <taxon>Bacteria</taxon>
        <taxon>Bacillati</taxon>
        <taxon>Actinomycetota</taxon>
        <taxon>Actinomycetes</taxon>
        <taxon>Actinomycetales</taxon>
        <taxon>Actinomycetaceae</taxon>
        <taxon>Schaalia</taxon>
    </lineage>
</organism>
<keyword evidence="3" id="KW-1185">Reference proteome</keyword>
<name>J1H9R1_9ACTO</name>
<sequence length="75" mass="7337">MRAVPVLDPEEGRVGLLTCAACAFVCVFLLVSIAVTGVAVQDRRLLACADRVAASAAGAIDGASVYAGGSGADGA</sequence>
<dbReference type="AlphaFoldDB" id="J1H9R1"/>
<gene>
    <name evidence="2" type="ORF">HMPREF1317_2361</name>
</gene>
<keyword evidence="1" id="KW-0812">Transmembrane</keyword>
<feature type="non-terminal residue" evidence="2">
    <location>
        <position position="75"/>
    </location>
</feature>
<comment type="caution">
    <text evidence="2">The sequence shown here is derived from an EMBL/GenBank/DDBJ whole genome shotgun (WGS) entry which is preliminary data.</text>
</comment>
<dbReference type="Proteomes" id="UP000004578">
    <property type="component" value="Unassembled WGS sequence"/>
</dbReference>
<keyword evidence="1" id="KW-0472">Membrane</keyword>
<evidence type="ECO:0000313" key="3">
    <source>
        <dbReference type="Proteomes" id="UP000004578"/>
    </source>
</evidence>
<protein>
    <submittedName>
        <fullName evidence="2">Uncharacterized protein</fullName>
    </submittedName>
</protein>
<feature type="transmembrane region" description="Helical" evidence="1">
    <location>
        <begin position="14"/>
        <end position="40"/>
    </location>
</feature>
<evidence type="ECO:0000256" key="1">
    <source>
        <dbReference type="SAM" id="Phobius"/>
    </source>
</evidence>
<evidence type="ECO:0000313" key="2">
    <source>
        <dbReference type="EMBL" id="EJF42078.1"/>
    </source>
</evidence>
<accession>J1H9R1</accession>
<reference evidence="2 3" key="1">
    <citation type="submission" date="2012-05" db="EMBL/GenBank/DDBJ databases">
        <authorList>
            <person name="Harkins D.M."/>
            <person name="Madupu R."/>
            <person name="Durkin A.S."/>
            <person name="Torralba M."/>
            <person name="Methe B."/>
            <person name="Sutton G.G."/>
            <person name="Nelson K.E."/>
        </authorList>
    </citation>
    <scope>NUCLEOTIDE SEQUENCE [LARGE SCALE GENOMIC DNA]</scope>
    <source>
        <strain evidence="2 3">F0490</strain>
    </source>
</reference>
<dbReference type="EMBL" id="AKFS01000221">
    <property type="protein sequence ID" value="EJF42078.1"/>
    <property type="molecule type" value="Genomic_DNA"/>
</dbReference>